<dbReference type="AlphaFoldDB" id="A0A426XVY3"/>
<organism evidence="2 3">
    <name type="scientific">Ensete ventricosum</name>
    <name type="common">Abyssinian banana</name>
    <name type="synonym">Musa ensete</name>
    <dbReference type="NCBI Taxonomy" id="4639"/>
    <lineage>
        <taxon>Eukaryota</taxon>
        <taxon>Viridiplantae</taxon>
        <taxon>Streptophyta</taxon>
        <taxon>Embryophyta</taxon>
        <taxon>Tracheophyta</taxon>
        <taxon>Spermatophyta</taxon>
        <taxon>Magnoliopsida</taxon>
        <taxon>Liliopsida</taxon>
        <taxon>Zingiberales</taxon>
        <taxon>Musaceae</taxon>
        <taxon>Ensete</taxon>
    </lineage>
</organism>
<dbReference type="EMBL" id="AMZH03016954">
    <property type="protein sequence ID" value="RRT43708.1"/>
    <property type="molecule type" value="Genomic_DNA"/>
</dbReference>
<sequence length="108" mass="10812">SFSQKECPNPFAPSTLLPPPSLPYQGATTPTASSAPGSGTSTGAAPLRTASGRRFYSQAPPLRAAAPTGDRLQAASVCRPLHASSASLAGGQAVAGRCCREPGHGQPL</sequence>
<evidence type="ECO:0000313" key="3">
    <source>
        <dbReference type="Proteomes" id="UP000287651"/>
    </source>
</evidence>
<feature type="compositionally biased region" description="Basic and acidic residues" evidence="1">
    <location>
        <begin position="98"/>
        <end position="108"/>
    </location>
</feature>
<protein>
    <submittedName>
        <fullName evidence="2">Uncharacterized protein</fullName>
    </submittedName>
</protein>
<accession>A0A426XVY3</accession>
<evidence type="ECO:0000256" key="1">
    <source>
        <dbReference type="SAM" id="MobiDB-lite"/>
    </source>
</evidence>
<dbReference type="Proteomes" id="UP000287651">
    <property type="component" value="Unassembled WGS sequence"/>
</dbReference>
<name>A0A426XVY3_ENSVE</name>
<feature type="region of interest" description="Disordered" evidence="1">
    <location>
        <begin position="87"/>
        <end position="108"/>
    </location>
</feature>
<proteinExistence type="predicted"/>
<reference evidence="2 3" key="1">
    <citation type="journal article" date="2014" name="Agronomy (Basel)">
        <title>A Draft Genome Sequence for Ensete ventricosum, the Drought-Tolerant Tree Against Hunger.</title>
        <authorList>
            <person name="Harrison J."/>
            <person name="Moore K.A."/>
            <person name="Paszkiewicz K."/>
            <person name="Jones T."/>
            <person name="Grant M."/>
            <person name="Ambacheew D."/>
            <person name="Muzemil S."/>
            <person name="Studholme D.J."/>
        </authorList>
    </citation>
    <scope>NUCLEOTIDE SEQUENCE [LARGE SCALE GENOMIC DNA]</scope>
</reference>
<evidence type="ECO:0000313" key="2">
    <source>
        <dbReference type="EMBL" id="RRT43708.1"/>
    </source>
</evidence>
<feature type="non-terminal residue" evidence="2">
    <location>
        <position position="1"/>
    </location>
</feature>
<comment type="caution">
    <text evidence="2">The sequence shown here is derived from an EMBL/GenBank/DDBJ whole genome shotgun (WGS) entry which is preliminary data.</text>
</comment>
<feature type="compositionally biased region" description="Low complexity" evidence="1">
    <location>
        <begin position="26"/>
        <end position="46"/>
    </location>
</feature>
<gene>
    <name evidence="2" type="ORF">B296_00039142</name>
</gene>
<feature type="region of interest" description="Disordered" evidence="1">
    <location>
        <begin position="1"/>
        <end position="72"/>
    </location>
</feature>